<sequence length="315" mass="35364">LYLSMSRKQSSMAEKKQWTHFAAKMSAKRQRTTTAKKKGGETVKEEIIVQRMSSNVSGKAQKYNRIGPREFVPFEKYDSELTLRNIMDACKTHFAKRVDKDMICDVLAGEQGPSCQLLVEQCSKKSRVEARCSSSPTKHHSFSGIKNKPTTSKAYPKSISVIDMLNLGKVISKSSTITATLHMFDLSAMEWTQLPSPVAFRVDDEPFGSGGFRQAYKAKSTTPGFSSQTWVVKKFLPEAIMGIEALGQTIEGQTRKAVQMHSIALNFALQLKEKICKEKLKEFGPTFEYKNGSKYTLYDPEISSSELHDDDGDRQ</sequence>
<comment type="caution">
    <text evidence="1">The sequence shown here is derived from an EMBL/GenBank/DDBJ whole genome shotgun (WGS) entry which is preliminary data.</text>
</comment>
<dbReference type="Gene3D" id="3.30.200.20">
    <property type="entry name" value="Phosphorylase Kinase, domain 1"/>
    <property type="match status" value="1"/>
</dbReference>
<evidence type="ECO:0000313" key="2">
    <source>
        <dbReference type="Proteomes" id="UP001152795"/>
    </source>
</evidence>
<proteinExistence type="predicted"/>
<dbReference type="OrthoDB" id="301415at2759"/>
<protein>
    <submittedName>
        <fullName evidence="1">Uncharacterized protein</fullName>
    </submittedName>
</protein>
<dbReference type="EMBL" id="CACRXK020029137">
    <property type="protein sequence ID" value="CAB4041906.1"/>
    <property type="molecule type" value="Genomic_DNA"/>
</dbReference>
<gene>
    <name evidence="1" type="ORF">PACLA_8A024169</name>
</gene>
<feature type="non-terminal residue" evidence="1">
    <location>
        <position position="1"/>
    </location>
</feature>
<reference evidence="1" key="1">
    <citation type="submission" date="2020-04" db="EMBL/GenBank/DDBJ databases">
        <authorList>
            <person name="Alioto T."/>
            <person name="Alioto T."/>
            <person name="Gomez Garrido J."/>
        </authorList>
    </citation>
    <scope>NUCLEOTIDE SEQUENCE</scope>
    <source>
        <strain evidence="1">A484AB</strain>
    </source>
</reference>
<name>A0A6S7K8E6_PARCT</name>
<feature type="non-terminal residue" evidence="1">
    <location>
        <position position="315"/>
    </location>
</feature>
<evidence type="ECO:0000313" key="1">
    <source>
        <dbReference type="EMBL" id="CAB4041906.1"/>
    </source>
</evidence>
<keyword evidence="2" id="KW-1185">Reference proteome</keyword>
<organism evidence="1 2">
    <name type="scientific">Paramuricea clavata</name>
    <name type="common">Red gorgonian</name>
    <name type="synonym">Violescent sea-whip</name>
    <dbReference type="NCBI Taxonomy" id="317549"/>
    <lineage>
        <taxon>Eukaryota</taxon>
        <taxon>Metazoa</taxon>
        <taxon>Cnidaria</taxon>
        <taxon>Anthozoa</taxon>
        <taxon>Octocorallia</taxon>
        <taxon>Malacalcyonacea</taxon>
        <taxon>Plexauridae</taxon>
        <taxon>Paramuricea</taxon>
    </lineage>
</organism>
<dbReference type="AlphaFoldDB" id="A0A6S7K8E6"/>
<dbReference type="Proteomes" id="UP001152795">
    <property type="component" value="Unassembled WGS sequence"/>
</dbReference>
<dbReference type="InterPro" id="IPR011009">
    <property type="entry name" value="Kinase-like_dom_sf"/>
</dbReference>
<accession>A0A6S7K8E6</accession>
<dbReference type="SUPFAM" id="SSF56112">
    <property type="entry name" value="Protein kinase-like (PK-like)"/>
    <property type="match status" value="1"/>
</dbReference>